<evidence type="ECO:0000256" key="1">
    <source>
        <dbReference type="ARBA" id="ARBA00007125"/>
    </source>
</evidence>
<accession>A0A0N8GMP2</accession>
<dbReference type="PANTHER" id="PTHR30005">
    <property type="entry name" value="EXOPOLYPHOSPHATASE"/>
    <property type="match status" value="1"/>
</dbReference>
<dbReference type="SUPFAM" id="SSF109604">
    <property type="entry name" value="HD-domain/PDEase-like"/>
    <property type="match status" value="1"/>
</dbReference>
<comment type="similarity">
    <text evidence="1">Belongs to the GppA/Ppx family.</text>
</comment>
<dbReference type="STRING" id="360411.AC812_07685"/>
<dbReference type="InterPro" id="IPR048950">
    <property type="entry name" value="Ppx_GppA_C"/>
</dbReference>
<dbReference type="InterPro" id="IPR050273">
    <property type="entry name" value="GppA/Ppx_hydrolase"/>
</dbReference>
<dbReference type="PANTHER" id="PTHR30005:SF0">
    <property type="entry name" value="RETROGRADE REGULATION PROTEIN 2"/>
    <property type="match status" value="1"/>
</dbReference>
<evidence type="ECO:0000259" key="3">
    <source>
        <dbReference type="Pfam" id="PF02541"/>
    </source>
</evidence>
<evidence type="ECO:0000313" key="5">
    <source>
        <dbReference type="EMBL" id="KPL75850.1"/>
    </source>
</evidence>
<dbReference type="InterPro" id="IPR003607">
    <property type="entry name" value="HD/PDEase_dom"/>
</dbReference>
<evidence type="ECO:0000313" key="6">
    <source>
        <dbReference type="Proteomes" id="UP000050514"/>
    </source>
</evidence>
<dbReference type="EMBL" id="LGHJ01000013">
    <property type="protein sequence ID" value="KPL75850.1"/>
    <property type="molecule type" value="Genomic_DNA"/>
</dbReference>
<dbReference type="Gene3D" id="3.30.420.40">
    <property type="match status" value="1"/>
</dbReference>
<dbReference type="Pfam" id="PF21447">
    <property type="entry name" value="Ppx-GppA_III"/>
    <property type="match status" value="1"/>
</dbReference>
<evidence type="ECO:0000259" key="4">
    <source>
        <dbReference type="Pfam" id="PF21447"/>
    </source>
</evidence>
<name>A0A0N8GMP2_9CHLR</name>
<comment type="caution">
    <text evidence="5">The sequence shown here is derived from an EMBL/GenBank/DDBJ whole genome shotgun (WGS) entry which is preliminary data.</text>
</comment>
<dbReference type="InterPro" id="IPR030673">
    <property type="entry name" value="PyroPPase_GppA_Ppx"/>
</dbReference>
<dbReference type="FunFam" id="1.10.3210.10:FF:000025">
    <property type="entry name" value="Exopolyphosphatase"/>
    <property type="match status" value="1"/>
</dbReference>
<dbReference type="Proteomes" id="UP000050514">
    <property type="component" value="Unassembled WGS sequence"/>
</dbReference>
<proteinExistence type="inferred from homology"/>
<dbReference type="GO" id="GO:0006357">
    <property type="term" value="P:regulation of transcription by RNA polymerase II"/>
    <property type="evidence" value="ECO:0007669"/>
    <property type="project" value="TreeGrafter"/>
</dbReference>
<dbReference type="InterPro" id="IPR043129">
    <property type="entry name" value="ATPase_NBD"/>
</dbReference>
<dbReference type="Gene3D" id="1.10.3210.10">
    <property type="entry name" value="Hypothetical protein af1432"/>
    <property type="match status" value="1"/>
</dbReference>
<dbReference type="Gene3D" id="3.30.420.150">
    <property type="entry name" value="Exopolyphosphatase. Domain 2"/>
    <property type="match status" value="1"/>
</dbReference>
<dbReference type="SUPFAM" id="SSF53067">
    <property type="entry name" value="Actin-like ATPase domain"/>
    <property type="match status" value="2"/>
</dbReference>
<dbReference type="InterPro" id="IPR003695">
    <property type="entry name" value="Ppx_GppA_N"/>
</dbReference>
<feature type="domain" description="Ppx/GppA phosphatase N-terminal" evidence="3">
    <location>
        <begin position="31"/>
        <end position="317"/>
    </location>
</feature>
<dbReference type="PIRSF" id="PIRSF001267">
    <property type="entry name" value="Pyrophosphatase_GppA_Ppx"/>
    <property type="match status" value="1"/>
</dbReference>
<sequence>MENPELPSKSRVVGFIDIGTNSIRLLLVRINPNKTYQVLTAQKEVVRLGEGEFIEQTLQPEAMERAITVCRKFAELARQRQAEEIIAVATSATREASNKAEFIQRLKDEAGLDVRAISGLEEARLIYLGVASGVHLADRQALFVDIGGGSTEIIVGDQQQYHLLDSLKLGAIRLTTMFFLPDEKEPISPIRYALIQNYVRNIIVRTIQRVQPYKIDVVYGSSGTILNLADIAAHRFFKRKLEREDEITHAQLKEVIQVLCEANLEERRQIPGINPERADIIIAGAAIIDTIMEELKLPSFRPSERGLRDGLLIDYLSRTDQSLMLGQMTVRERSVLHLARTVNFDEPHARHVARLALQLYDSGYQIGLHRLGRWERELLEYAALLHDIGAFLSYQNHQMHTYYLIRNADLLGFDQKEITIMALASLHHRKALPSKKEPEFAALDKDSQTAVKVLGIILRLSESLDRSHMGAVHRARFVSGDKREVILEMFSDQDCQLEQWGVENHLEAFEKTFNRPLVVRVIAKSSV</sequence>
<evidence type="ECO:0008006" key="7">
    <source>
        <dbReference type="Google" id="ProtNLM"/>
    </source>
</evidence>
<protein>
    <recommendedName>
        <fullName evidence="7">Ppx/GppA family phosphatase</fullName>
    </recommendedName>
</protein>
<dbReference type="OrthoDB" id="9807195at2"/>
<evidence type="ECO:0000256" key="2">
    <source>
        <dbReference type="ARBA" id="ARBA00022801"/>
    </source>
</evidence>
<dbReference type="CDD" id="cd24006">
    <property type="entry name" value="ASKHA_NBD_PPX_GppA"/>
    <property type="match status" value="1"/>
</dbReference>
<feature type="domain" description="Ppx/GppA phosphatase C-terminal" evidence="4">
    <location>
        <begin position="330"/>
        <end position="482"/>
    </location>
</feature>
<organism evidence="5 6">
    <name type="scientific">Bellilinea caldifistulae</name>
    <dbReference type="NCBI Taxonomy" id="360411"/>
    <lineage>
        <taxon>Bacteria</taxon>
        <taxon>Bacillati</taxon>
        <taxon>Chloroflexota</taxon>
        <taxon>Anaerolineae</taxon>
        <taxon>Anaerolineales</taxon>
        <taxon>Anaerolineaceae</taxon>
        <taxon>Bellilinea</taxon>
    </lineage>
</organism>
<dbReference type="PATRIC" id="fig|360411.5.peg.3103"/>
<dbReference type="Pfam" id="PF02541">
    <property type="entry name" value="Ppx-GppA"/>
    <property type="match status" value="1"/>
</dbReference>
<reference evidence="5 6" key="1">
    <citation type="submission" date="2015-07" db="EMBL/GenBank/DDBJ databases">
        <title>Draft genome of Bellilinea caldifistulae DSM 17877.</title>
        <authorList>
            <person name="Hemp J."/>
            <person name="Ward L.M."/>
            <person name="Pace L.A."/>
            <person name="Fischer W.W."/>
        </authorList>
    </citation>
    <scope>NUCLEOTIDE SEQUENCE [LARGE SCALE GENOMIC DNA]</scope>
    <source>
        <strain evidence="5 6">GOMI-1</strain>
    </source>
</reference>
<keyword evidence="6" id="KW-1185">Reference proteome</keyword>
<dbReference type="CDD" id="cd00077">
    <property type="entry name" value="HDc"/>
    <property type="match status" value="1"/>
</dbReference>
<dbReference type="GO" id="GO:0016787">
    <property type="term" value="F:hydrolase activity"/>
    <property type="evidence" value="ECO:0007669"/>
    <property type="project" value="UniProtKB-KW"/>
</dbReference>
<dbReference type="AlphaFoldDB" id="A0A0N8GMP2"/>
<gene>
    <name evidence="5" type="ORF">AC812_07685</name>
</gene>
<keyword evidence="2" id="KW-0378">Hydrolase</keyword>